<dbReference type="EMBL" id="JASPKY010000236">
    <property type="protein sequence ID" value="KAK9717782.1"/>
    <property type="molecule type" value="Genomic_DNA"/>
</dbReference>
<evidence type="ECO:0000256" key="13">
    <source>
        <dbReference type="ARBA" id="ARBA00048552"/>
    </source>
</evidence>
<dbReference type="GO" id="GO:0003899">
    <property type="term" value="F:DNA-directed RNA polymerase activity"/>
    <property type="evidence" value="ECO:0007669"/>
    <property type="project" value="UniProtKB-EC"/>
</dbReference>
<dbReference type="Gene3D" id="2.40.40.20">
    <property type="match status" value="1"/>
</dbReference>
<evidence type="ECO:0000256" key="5">
    <source>
        <dbReference type="ARBA" id="ARBA00022553"/>
    </source>
</evidence>
<dbReference type="PANTHER" id="PTHR19376:SF11">
    <property type="entry name" value="DNA-DIRECTED RNA POLYMERASE I SUBUNIT RPA1"/>
    <property type="match status" value="1"/>
</dbReference>
<dbReference type="InterPro" id="IPR038120">
    <property type="entry name" value="Rpb1_funnel_sf"/>
</dbReference>
<dbReference type="InterPro" id="IPR000722">
    <property type="entry name" value="RNA_pol_asu"/>
</dbReference>
<dbReference type="FunFam" id="2.40.40.20:FF:000019">
    <property type="entry name" value="DNA-directed RNA polymerase II subunit RPB1"/>
    <property type="match status" value="1"/>
</dbReference>
<dbReference type="GO" id="GO:0005736">
    <property type="term" value="C:RNA polymerase I complex"/>
    <property type="evidence" value="ECO:0007669"/>
    <property type="project" value="TreeGrafter"/>
</dbReference>
<dbReference type="Gene3D" id="6.20.50.80">
    <property type="match status" value="1"/>
</dbReference>
<dbReference type="InterPro" id="IPR015699">
    <property type="entry name" value="DNA-dir_RNA_pol1_lsu_N"/>
</dbReference>
<evidence type="ECO:0000259" key="17">
    <source>
        <dbReference type="SMART" id="SM00663"/>
    </source>
</evidence>
<dbReference type="GO" id="GO:0006351">
    <property type="term" value="P:DNA-templated transcription"/>
    <property type="evidence" value="ECO:0007669"/>
    <property type="project" value="InterPro"/>
</dbReference>
<dbReference type="EC" id="2.7.7.6" evidence="15"/>
<evidence type="ECO:0000256" key="8">
    <source>
        <dbReference type="ARBA" id="ARBA00022723"/>
    </source>
</evidence>
<keyword evidence="8" id="KW-0479">Metal-binding</keyword>
<comment type="subunit">
    <text evidence="3">Component of the RNA polymerase I (Pol I) complex consisting of at least 13 subunits.</text>
</comment>
<comment type="caution">
    <text evidence="18">The sequence shown here is derived from an EMBL/GenBank/DDBJ whole genome shotgun (WGS) entry which is preliminary data.</text>
</comment>
<dbReference type="Gene3D" id="1.10.150.390">
    <property type="match status" value="1"/>
</dbReference>
<dbReference type="Gene3D" id="1.10.274.100">
    <property type="entry name" value="RNA polymerase Rpb1, domain 3"/>
    <property type="match status" value="1"/>
</dbReference>
<keyword evidence="6 15" id="KW-0808">Transferase</keyword>
<dbReference type="Gene3D" id="1.10.132.30">
    <property type="match status" value="1"/>
</dbReference>
<comment type="function">
    <text evidence="14">DNA-dependent RNA polymerase catalyzes the transcription of DNA into RNA using the four ribonucleoside triphosphates as substrates. Largest and catalytic core component of RNA polymerase I which synthesizes ribosomal RNA precursors. Forms the polymerase active center together with the second largest subunit. A single stranded DNA template strand of the promoter is positioned within the central active site cleft of Pol I. A bridging helix emanates from RPA1 and crosses the cleft near the catalytic site and is thought to promote translocation of Pol I by acting as a ratchet that moves the RNA-DNA hybrid through the active site by switching from straight to bent conformations at each step of nucleotide addition.</text>
</comment>
<keyword evidence="10" id="KW-0460">Magnesium</keyword>
<keyword evidence="4 15" id="KW-0240">DNA-directed RNA polymerase</keyword>
<dbReference type="FunFam" id="1.10.274.100:FF:000012">
    <property type="entry name" value="DNA-directed RNA polymerase subunit"/>
    <property type="match status" value="1"/>
</dbReference>
<evidence type="ECO:0000256" key="3">
    <source>
        <dbReference type="ARBA" id="ARBA00011251"/>
    </source>
</evidence>
<comment type="similarity">
    <text evidence="2 15">Belongs to the RNA polymerase beta' chain family.</text>
</comment>
<evidence type="ECO:0000256" key="15">
    <source>
        <dbReference type="RuleBase" id="RU004279"/>
    </source>
</evidence>
<dbReference type="Gene3D" id="6.10.250.2940">
    <property type="match status" value="1"/>
</dbReference>
<dbReference type="Pfam" id="PF04983">
    <property type="entry name" value="RNA_pol_Rpb1_3"/>
    <property type="match status" value="1"/>
</dbReference>
<feature type="region of interest" description="Disordered" evidence="16">
    <location>
        <begin position="1341"/>
        <end position="1424"/>
    </location>
</feature>
<keyword evidence="12" id="KW-0539">Nucleus</keyword>
<evidence type="ECO:0000256" key="10">
    <source>
        <dbReference type="ARBA" id="ARBA00022842"/>
    </source>
</evidence>
<dbReference type="CDD" id="cd02735">
    <property type="entry name" value="RNAP_I_Rpa1_C"/>
    <property type="match status" value="1"/>
</dbReference>
<dbReference type="Proteomes" id="UP001458880">
    <property type="component" value="Unassembled WGS sequence"/>
</dbReference>
<evidence type="ECO:0000256" key="6">
    <source>
        <dbReference type="ARBA" id="ARBA00022679"/>
    </source>
</evidence>
<keyword evidence="19" id="KW-1185">Reference proteome</keyword>
<dbReference type="InterPro" id="IPR006592">
    <property type="entry name" value="RNA_pol_N"/>
</dbReference>
<protein>
    <recommendedName>
        <fullName evidence="15">DNA-directed RNA polymerase subunit</fullName>
        <ecNumber evidence="15">2.7.7.6</ecNumber>
    </recommendedName>
</protein>
<organism evidence="18 19">
    <name type="scientific">Popillia japonica</name>
    <name type="common">Japanese beetle</name>
    <dbReference type="NCBI Taxonomy" id="7064"/>
    <lineage>
        <taxon>Eukaryota</taxon>
        <taxon>Metazoa</taxon>
        <taxon>Ecdysozoa</taxon>
        <taxon>Arthropoda</taxon>
        <taxon>Hexapoda</taxon>
        <taxon>Insecta</taxon>
        <taxon>Pterygota</taxon>
        <taxon>Neoptera</taxon>
        <taxon>Endopterygota</taxon>
        <taxon>Coleoptera</taxon>
        <taxon>Polyphaga</taxon>
        <taxon>Scarabaeiformia</taxon>
        <taxon>Scarabaeidae</taxon>
        <taxon>Rutelinae</taxon>
        <taxon>Popillia</taxon>
    </lineage>
</organism>
<evidence type="ECO:0000256" key="4">
    <source>
        <dbReference type="ARBA" id="ARBA00022478"/>
    </source>
</evidence>
<evidence type="ECO:0000256" key="14">
    <source>
        <dbReference type="ARBA" id="ARBA00053996"/>
    </source>
</evidence>
<dbReference type="Pfam" id="PF00623">
    <property type="entry name" value="RNA_pol_Rpb1_2"/>
    <property type="match status" value="1"/>
</dbReference>
<evidence type="ECO:0000256" key="9">
    <source>
        <dbReference type="ARBA" id="ARBA00022833"/>
    </source>
</evidence>
<gene>
    <name evidence="18" type="ORF">QE152_g23578</name>
</gene>
<dbReference type="Pfam" id="PF04998">
    <property type="entry name" value="RNA_pol_Rpb1_5"/>
    <property type="match status" value="1"/>
</dbReference>
<feature type="compositionally biased region" description="Acidic residues" evidence="16">
    <location>
        <begin position="1399"/>
        <end position="1419"/>
    </location>
</feature>
<keyword evidence="11 15" id="KW-0804">Transcription</keyword>
<evidence type="ECO:0000256" key="16">
    <source>
        <dbReference type="SAM" id="MobiDB-lite"/>
    </source>
</evidence>
<sequence length="1657" mass="187041">MARQNNKNDMVPKHLNPDNITFAIFTEDEIKKLSVLKICSTITFDALGYPVNGGLYDKCLGPLSERGDPCGTCLQNIYQCPGHYGHIELPLPVINPIFIKIIATILKMTCFSCFRIQIPESIKKSLTIQMRLLDKGLLTEAIEIQTRISGAISVDGTFENISAESLNMITEYEKLAMGNIDINCNTALNKNIEGLKNQFLSNMLKEIKMKRLCIYCRQTLNKLNAVKNKYILVSKVVKGESKLVSNESKHLNPEEIRTYLRSLWDNDEELLLQLVPVLSTVDLRYPTDVFFFKVIPVPPPNVRPANFVNGRVTENSQSQIYKAILHDVFLLNVIIKVVQNDGILNVLDEVATGAYTVAKGNGSLEKLHLAWDSLQYNVNNILDKQGRGSSGEQGLKQIIEKKAGIIRMHMMGKRVNYAARSVITPDPNLNIDEIGIPEEFAKKLTYPVPVTSWNVEQLRKIIMNGPNIHPGAVMVEFEDGSITRINPRNQTQQESLLKRLLTPDDGGDGYKGVKMVHRHLCNGDILLLNRQPTLHRPSIMAHTARILKGEKTLRLHYANCKAYNADFDGDEMNAHFPQNELARSEGYILANVCNQYLVPKDGTPLSGLIQDHMISGVRLTVRGKFFNKYDYQQLVFQALSYKTSDIKLLPPAIIKPRMLWSGKQILSTVFLNVIPEGSVPINLTSTSKISAKSWQTRPTGKWIYGGTKLDGDDMTEAQVIIRHGELLVGVLDKTHYGATPYGLVHCMYELYGGTYATRLLSSLAKLFTCFLQREGFTLGVRDILVTEGANIERKKVIEESRKVGKWTMIQALGLSGDVTLNEIVNKVDEVGALDPKLRSVIDRQYKTSLDSFTNDINKACLPAGLLCKFPENNLQLMVQSGAKGSTVNTMQISCLLGQIELEGKRPPVMISGKSLPSFPVFEFAPRAGGYIDGRFMTGIQPQEFFFHCMAGREGLIDTAVKTSRSGYLQRCLIKHLEGITIGYDLTVRDSDRSVIQFYYGEDGMDISKSQFLNSKQLKFLFENAKAILDKDMIKKLKCVDDHDSMDEYDAKIKSWKSKYGHPFAKDRRTAFTIFSEVASSKLNIDNGDKISETSGRSKKTKTILKLWNKAGDDIKDRYKEQCVRCPDPINSIYQPDCYFGSLNERLTELMQNSIKQHAKKKERRRFEDMLKLKSMQGICAPGEPVGLLAAQSIGEPSTQMTLNTFHFAGRGEMNVTLGIPRLREILMMASKSIKTPSMEIPFLDVPNLEKKAEKLRKTLTRVVVANVLEKIDVTTILDTTPVRQQRYMLRFHFLPHHLYKDDYVVKPKYILKHMTKKYFSQMFYAIKRLAKANSTIVSIEEEKKSSRFRSSNDEDEDEEGGEANVSKTGMEMDSSDEEVDDPEDAKSTRKYQEVHEGQEAQDEEDKDVERDISDEENEEGEKMKVEGHIKNDNIEATQNAVVDSYEYVKNYSYDSKDHLWCELTFALPLLFKKIDVTAVLKETAAKSIVWETPNIKRAITYMKDDVLTLRTDGINIVEMFKYNELLDLNRLYSNDIHKVAENYGIEAGARVIVKEVQDVFKVYGITVDPRHLLLIADYMTYNGTFEPLSRKGMENSASPLQQMSFESSLTFLKNATLKGKQDQLQNPSSCLMVGKPCTTGTGAFTLLQKFPVLSASN</sequence>
<feature type="compositionally biased region" description="Acidic residues" evidence="16">
    <location>
        <begin position="1373"/>
        <end position="1383"/>
    </location>
</feature>
<dbReference type="InterPro" id="IPR042102">
    <property type="entry name" value="RNA_pol_Rpb1_3_sf"/>
</dbReference>
<proteinExistence type="inferred from homology"/>
<evidence type="ECO:0000256" key="1">
    <source>
        <dbReference type="ARBA" id="ARBA00004604"/>
    </source>
</evidence>
<dbReference type="Gene3D" id="3.30.70.2850">
    <property type="match status" value="1"/>
</dbReference>
<dbReference type="InterPro" id="IPR045867">
    <property type="entry name" value="DNA-dir_RpoC_beta_prime"/>
</dbReference>
<dbReference type="CDD" id="cd01435">
    <property type="entry name" value="RNAP_I_RPA1_N"/>
    <property type="match status" value="1"/>
</dbReference>
<dbReference type="InterPro" id="IPR007081">
    <property type="entry name" value="RNA_pol_Rpb1_5"/>
</dbReference>
<dbReference type="InterPro" id="IPR047107">
    <property type="entry name" value="DNA-dir_RNA_pol1_lsu_C"/>
</dbReference>
<comment type="catalytic activity">
    <reaction evidence="13 15">
        <text>RNA(n) + a ribonucleoside 5'-triphosphate = RNA(n+1) + diphosphate</text>
        <dbReference type="Rhea" id="RHEA:21248"/>
        <dbReference type="Rhea" id="RHEA-COMP:14527"/>
        <dbReference type="Rhea" id="RHEA-COMP:17342"/>
        <dbReference type="ChEBI" id="CHEBI:33019"/>
        <dbReference type="ChEBI" id="CHEBI:61557"/>
        <dbReference type="ChEBI" id="CHEBI:140395"/>
        <dbReference type="EC" id="2.7.7.6"/>
    </reaction>
</comment>
<keyword evidence="9" id="KW-0862">Zinc</keyword>
<keyword evidence="5" id="KW-0597">Phosphoprotein</keyword>
<dbReference type="PANTHER" id="PTHR19376">
    <property type="entry name" value="DNA-DIRECTED RNA POLYMERASE"/>
    <property type="match status" value="1"/>
</dbReference>
<name>A0AAW1KGP3_POPJA</name>
<feature type="compositionally biased region" description="Basic and acidic residues" evidence="16">
    <location>
        <begin position="1384"/>
        <end position="1398"/>
    </location>
</feature>
<evidence type="ECO:0000313" key="18">
    <source>
        <dbReference type="EMBL" id="KAK9717782.1"/>
    </source>
</evidence>
<feature type="domain" description="RNA polymerase N-terminal" evidence="17">
    <location>
        <begin position="288"/>
        <end position="620"/>
    </location>
</feature>
<evidence type="ECO:0000256" key="11">
    <source>
        <dbReference type="ARBA" id="ARBA00023163"/>
    </source>
</evidence>
<accession>A0AAW1KGP3</accession>
<evidence type="ECO:0000256" key="7">
    <source>
        <dbReference type="ARBA" id="ARBA00022695"/>
    </source>
</evidence>
<dbReference type="Pfam" id="PF05000">
    <property type="entry name" value="RNA_pol_Rpb1_4"/>
    <property type="match status" value="1"/>
</dbReference>
<dbReference type="SMART" id="SM00663">
    <property type="entry name" value="RPOLA_N"/>
    <property type="match status" value="1"/>
</dbReference>
<comment type="subcellular location">
    <subcellularLocation>
        <location evidence="1">Nucleus</location>
        <location evidence="1">Nucleolus</location>
    </subcellularLocation>
</comment>
<evidence type="ECO:0000313" key="19">
    <source>
        <dbReference type="Proteomes" id="UP001458880"/>
    </source>
</evidence>
<dbReference type="Pfam" id="PF04997">
    <property type="entry name" value="RNA_pol_Rpb1_1"/>
    <property type="match status" value="1"/>
</dbReference>
<evidence type="ECO:0000256" key="12">
    <source>
        <dbReference type="ARBA" id="ARBA00023242"/>
    </source>
</evidence>
<dbReference type="GO" id="GO:0046872">
    <property type="term" value="F:metal ion binding"/>
    <property type="evidence" value="ECO:0007669"/>
    <property type="project" value="UniProtKB-KW"/>
</dbReference>
<dbReference type="InterPro" id="IPR007080">
    <property type="entry name" value="RNA_pol_Rpb1_1"/>
</dbReference>
<keyword evidence="7 15" id="KW-0548">Nucleotidyltransferase</keyword>
<dbReference type="Gene3D" id="3.30.1490.180">
    <property type="entry name" value="RNA polymerase ii"/>
    <property type="match status" value="1"/>
</dbReference>
<dbReference type="SUPFAM" id="SSF64484">
    <property type="entry name" value="beta and beta-prime subunits of DNA dependent RNA-polymerase"/>
    <property type="match status" value="1"/>
</dbReference>
<dbReference type="InterPro" id="IPR007066">
    <property type="entry name" value="RNA_pol_Rpb1_3"/>
</dbReference>
<dbReference type="Gene3D" id="4.10.860.120">
    <property type="entry name" value="RNA polymerase II, clamp domain"/>
    <property type="match status" value="1"/>
</dbReference>
<dbReference type="InterPro" id="IPR007083">
    <property type="entry name" value="RNA_pol_Rpb1_4"/>
</dbReference>
<dbReference type="GO" id="GO:0003677">
    <property type="term" value="F:DNA binding"/>
    <property type="evidence" value="ECO:0007669"/>
    <property type="project" value="InterPro"/>
</dbReference>
<dbReference type="InterPro" id="IPR044893">
    <property type="entry name" value="RNA_pol_Rpb1_clamp_domain"/>
</dbReference>
<evidence type="ECO:0000256" key="2">
    <source>
        <dbReference type="ARBA" id="ARBA00006460"/>
    </source>
</evidence>
<reference evidence="18 19" key="1">
    <citation type="journal article" date="2024" name="BMC Genomics">
        <title>De novo assembly and annotation of Popillia japonica's genome with initial clues to its potential as an invasive pest.</title>
        <authorList>
            <person name="Cucini C."/>
            <person name="Boschi S."/>
            <person name="Funari R."/>
            <person name="Cardaioli E."/>
            <person name="Iannotti N."/>
            <person name="Marturano G."/>
            <person name="Paoli F."/>
            <person name="Bruttini M."/>
            <person name="Carapelli A."/>
            <person name="Frati F."/>
            <person name="Nardi F."/>
        </authorList>
    </citation>
    <scope>NUCLEOTIDE SEQUENCE [LARGE SCALE GENOMIC DNA]</scope>
    <source>
        <strain evidence="18">DMR45628</strain>
    </source>
</reference>